<dbReference type="NCBIfam" id="NF047440">
    <property type="entry name" value="LA3751_2_3_fam"/>
    <property type="match status" value="1"/>
</dbReference>
<keyword evidence="2" id="KW-0808">Transferase</keyword>
<protein>
    <submittedName>
        <fullName evidence="2">Dolichol-phosphate mannosyltransferase</fullName>
    </submittedName>
</protein>
<keyword evidence="2" id="KW-0328">Glycosyltransferase</keyword>
<feature type="transmembrane region" description="Helical" evidence="1">
    <location>
        <begin position="276"/>
        <end position="295"/>
    </location>
</feature>
<dbReference type="InterPro" id="IPR059217">
    <property type="entry name" value="LA3751_2-like"/>
</dbReference>
<feature type="transmembrane region" description="Helical" evidence="1">
    <location>
        <begin position="389"/>
        <end position="409"/>
    </location>
</feature>
<feature type="transmembrane region" description="Helical" evidence="1">
    <location>
        <begin position="191"/>
        <end position="220"/>
    </location>
</feature>
<reference evidence="3" key="1">
    <citation type="submission" date="2016-10" db="EMBL/GenBank/DDBJ databases">
        <title>Comparative genomics uncovers the prolific and rare metabolic potential of the cyanobacterial genus Moorea.</title>
        <authorList>
            <person name="Leao T."/>
            <person name="Castelao G."/>
            <person name="Korobeynikov A."/>
            <person name="Monroe E.A."/>
            <person name="Podell S."/>
            <person name="Glukhov E."/>
            <person name="Allen E."/>
            <person name="Gerwick W.H."/>
            <person name="Gerwick L."/>
        </authorList>
    </citation>
    <scope>NUCLEOTIDE SEQUENCE [LARGE SCALE GENOMIC DNA]</scope>
    <source>
        <strain evidence="3">JHB</strain>
    </source>
</reference>
<proteinExistence type="predicted"/>
<feature type="transmembrane region" description="Helical" evidence="1">
    <location>
        <begin position="7"/>
        <end position="25"/>
    </location>
</feature>
<evidence type="ECO:0000313" key="3">
    <source>
        <dbReference type="Proteomes" id="UP000176944"/>
    </source>
</evidence>
<feature type="transmembrane region" description="Helical" evidence="1">
    <location>
        <begin position="102"/>
        <end position="123"/>
    </location>
</feature>
<dbReference type="GO" id="GO:0016757">
    <property type="term" value="F:glycosyltransferase activity"/>
    <property type="evidence" value="ECO:0007669"/>
    <property type="project" value="UniProtKB-KW"/>
</dbReference>
<feature type="transmembrane region" description="Helical" evidence="1">
    <location>
        <begin position="135"/>
        <end position="154"/>
    </location>
</feature>
<dbReference type="AlphaFoldDB" id="A0A1D9FYY2"/>
<accession>A0A1D9FYY2</accession>
<feature type="transmembrane region" description="Helical" evidence="1">
    <location>
        <begin position="252"/>
        <end position="270"/>
    </location>
</feature>
<dbReference type="Proteomes" id="UP000176944">
    <property type="component" value="Chromosome"/>
</dbReference>
<evidence type="ECO:0000313" key="2">
    <source>
        <dbReference type="EMBL" id="AOY80543.1"/>
    </source>
</evidence>
<keyword evidence="1" id="KW-0472">Membrane</keyword>
<evidence type="ECO:0000256" key="1">
    <source>
        <dbReference type="SAM" id="Phobius"/>
    </source>
</evidence>
<name>A0A1D9FYY2_MOOP1</name>
<keyword evidence="1" id="KW-0812">Transmembrane</keyword>
<dbReference type="EMBL" id="CP017708">
    <property type="protein sequence ID" value="AOY80543.1"/>
    <property type="molecule type" value="Genomic_DNA"/>
</dbReference>
<keyword evidence="1" id="KW-1133">Transmembrane helix</keyword>
<organism evidence="2 3">
    <name type="scientific">Moorena producens (strain JHB)</name>
    <dbReference type="NCBI Taxonomy" id="1454205"/>
    <lineage>
        <taxon>Bacteria</taxon>
        <taxon>Bacillati</taxon>
        <taxon>Cyanobacteriota</taxon>
        <taxon>Cyanophyceae</taxon>
        <taxon>Coleofasciculales</taxon>
        <taxon>Coleofasciculaceae</taxon>
        <taxon>Moorena</taxon>
    </lineage>
</organism>
<feature type="transmembrane region" description="Helical" evidence="1">
    <location>
        <begin position="330"/>
        <end position="349"/>
    </location>
</feature>
<sequence>MKIKLYKLPLIVILAGILFSLYLQWQIPDEVFFSGDAGLKALLARQFASGNFRFDLHFPVASWVNQLWDEGLYPFEPPFAYKISEQRFITFPFTFPLVSAPFYALFGFRGLYILPLASLWALWFSFFLTCQRLKLGATATSLALATLIFASPLSLYGAMYWEHTLAIFLAFEGLVTILVPSQSNLSPKKAILGGILLGLSVWFRPEFLCLVGILLLLSFVSPRVSFIFDFALLFSAIVIALSIWIKAESIRFIGFIGVIAYAISKVNFTLENKKHIIGSMLLSVGGFFGLNAMIYHHPLGTHGLQVVEEISLRSRGEEAFKYFQQMNSDLLYYFPIIFFPFLYLLLSLVDIKLKLQPRIKILFIICILFIYGTPILLPSSGGKQWGPRFLLILIPLISLLAIVILKSVFRSNRFSWRLVGLGIFAVFFSLGIYTNTYIGTSRLLQDYRQRVFPALTFLRKEQNSVVAVSHQFIAQELQAVFGEKTFFLTKNSEKLQKLIEVLIAQKQSQFILLCYSSQDICNSAQNVTNEGWIFPIENNKIKLVFAYLNKFKKLDWRSDGGVVFYRVSLLSSDKIKN</sequence>
<feature type="transmembrane region" description="Helical" evidence="1">
    <location>
        <begin position="415"/>
        <end position="438"/>
    </location>
</feature>
<gene>
    <name evidence="2" type="ORF">BJP36_12065</name>
</gene>
<feature type="transmembrane region" description="Helical" evidence="1">
    <location>
        <begin position="226"/>
        <end position="245"/>
    </location>
</feature>
<feature type="transmembrane region" description="Helical" evidence="1">
    <location>
        <begin position="361"/>
        <end position="377"/>
    </location>
</feature>